<organism evidence="2">
    <name type="scientific">marine sediment metagenome</name>
    <dbReference type="NCBI Taxonomy" id="412755"/>
    <lineage>
        <taxon>unclassified sequences</taxon>
        <taxon>metagenomes</taxon>
        <taxon>ecological metagenomes</taxon>
    </lineage>
</organism>
<evidence type="ECO:0000313" key="2">
    <source>
        <dbReference type="EMBL" id="KKN15541.1"/>
    </source>
</evidence>
<dbReference type="AlphaFoldDB" id="A0A0F9QQR8"/>
<evidence type="ECO:0000256" key="1">
    <source>
        <dbReference type="SAM" id="Phobius"/>
    </source>
</evidence>
<keyword evidence="1" id="KW-0472">Membrane</keyword>
<dbReference type="EMBL" id="LAZR01003701">
    <property type="protein sequence ID" value="KKN15541.1"/>
    <property type="molecule type" value="Genomic_DNA"/>
</dbReference>
<feature type="transmembrane region" description="Helical" evidence="1">
    <location>
        <begin position="29"/>
        <end position="49"/>
    </location>
</feature>
<proteinExistence type="predicted"/>
<keyword evidence="1" id="KW-0812">Transmembrane</keyword>
<gene>
    <name evidence="2" type="ORF">LCGC14_0984860</name>
</gene>
<accession>A0A0F9QQR8</accession>
<name>A0A0F9QQR8_9ZZZZ</name>
<reference evidence="2" key="1">
    <citation type="journal article" date="2015" name="Nature">
        <title>Complex archaea that bridge the gap between prokaryotes and eukaryotes.</title>
        <authorList>
            <person name="Spang A."/>
            <person name="Saw J.H."/>
            <person name="Jorgensen S.L."/>
            <person name="Zaremba-Niedzwiedzka K."/>
            <person name="Martijn J."/>
            <person name="Lind A.E."/>
            <person name="van Eijk R."/>
            <person name="Schleper C."/>
            <person name="Guy L."/>
            <person name="Ettema T.J."/>
        </authorList>
    </citation>
    <scope>NUCLEOTIDE SEQUENCE</scope>
</reference>
<comment type="caution">
    <text evidence="2">The sequence shown here is derived from an EMBL/GenBank/DDBJ whole genome shotgun (WGS) entry which is preliminary data.</text>
</comment>
<sequence length="52" mass="5625">MSDEAFQQEVLQRLTAVETELKLMRRNGWFAGGTGGGVAVGLFVVARLMGLL</sequence>
<protein>
    <submittedName>
        <fullName evidence="2">Uncharacterized protein</fullName>
    </submittedName>
</protein>
<keyword evidence="1" id="KW-1133">Transmembrane helix</keyword>